<feature type="domain" description="Phosphoribosyltransferase" evidence="1">
    <location>
        <begin position="38"/>
        <end position="220"/>
    </location>
</feature>
<name>A0A1G2B0S8_9BACT</name>
<evidence type="ECO:0000313" key="2">
    <source>
        <dbReference type="EMBL" id="OGY82289.1"/>
    </source>
</evidence>
<accession>A0A1G2B0S8</accession>
<comment type="caution">
    <text evidence="2">The sequence shown here is derived from an EMBL/GenBank/DDBJ whole genome shotgun (WGS) entry which is preliminary data.</text>
</comment>
<dbReference type="EMBL" id="MHKD01000034">
    <property type="protein sequence ID" value="OGY82289.1"/>
    <property type="molecule type" value="Genomic_DNA"/>
</dbReference>
<gene>
    <name evidence="2" type="ORF">A3F54_03735</name>
</gene>
<organism evidence="2 3">
    <name type="scientific">Candidatus Kerfeldbacteria bacterium RIFCSPHIGHO2_12_FULL_48_17</name>
    <dbReference type="NCBI Taxonomy" id="1798542"/>
    <lineage>
        <taxon>Bacteria</taxon>
        <taxon>Candidatus Kerfeldiibacteriota</taxon>
    </lineage>
</organism>
<dbReference type="Gene3D" id="3.40.50.2020">
    <property type="match status" value="1"/>
</dbReference>
<proteinExistence type="predicted"/>
<dbReference type="InterPro" id="IPR000836">
    <property type="entry name" value="PRTase_dom"/>
</dbReference>
<reference evidence="2 3" key="1">
    <citation type="journal article" date="2016" name="Nat. Commun.">
        <title>Thousands of microbial genomes shed light on interconnected biogeochemical processes in an aquifer system.</title>
        <authorList>
            <person name="Anantharaman K."/>
            <person name="Brown C.T."/>
            <person name="Hug L.A."/>
            <person name="Sharon I."/>
            <person name="Castelle C.J."/>
            <person name="Probst A.J."/>
            <person name="Thomas B.C."/>
            <person name="Singh A."/>
            <person name="Wilkins M.J."/>
            <person name="Karaoz U."/>
            <person name="Brodie E.L."/>
            <person name="Williams K.H."/>
            <person name="Hubbard S.S."/>
            <person name="Banfield J.F."/>
        </authorList>
    </citation>
    <scope>NUCLEOTIDE SEQUENCE [LARGE SCALE GENOMIC DNA]</scope>
</reference>
<sequence>MNIRHIRESSNGKPVNVRLFNESQIITFLLDKIKLLGIENEEFRNYSKALAFITLAALLDDLKLDARHCRAQTKKGPGSELVFGKKILFLIALRGALPFFEAAIQLLGLTLEDFLFIDVKRVENENKILVPKIISVSSYGPFDPNALVIGADPMAATFMSLNKSVGHIKDCGGPGLENSVFMSWFSAWEAFETAFELCPLARYYTASVNREPLNFLKYIVRCREIPVMPVSHIPDYYTNPEINDVPGDYGDHLANGLPNYRALGQRYGIPNLHEIMLPYPKAA</sequence>
<dbReference type="InterPro" id="IPR029057">
    <property type="entry name" value="PRTase-like"/>
</dbReference>
<dbReference type="AlphaFoldDB" id="A0A1G2B0S8"/>
<protein>
    <recommendedName>
        <fullName evidence="1">Phosphoribosyltransferase domain-containing protein</fullName>
    </recommendedName>
</protein>
<dbReference type="Proteomes" id="UP000176952">
    <property type="component" value="Unassembled WGS sequence"/>
</dbReference>
<dbReference type="SUPFAM" id="SSF53271">
    <property type="entry name" value="PRTase-like"/>
    <property type="match status" value="1"/>
</dbReference>
<evidence type="ECO:0000259" key="1">
    <source>
        <dbReference type="Pfam" id="PF14681"/>
    </source>
</evidence>
<evidence type="ECO:0000313" key="3">
    <source>
        <dbReference type="Proteomes" id="UP000176952"/>
    </source>
</evidence>
<dbReference type="Pfam" id="PF14681">
    <property type="entry name" value="UPRTase"/>
    <property type="match status" value="1"/>
</dbReference>